<reference evidence="7" key="1">
    <citation type="submission" date="2015-10" db="EMBL/GenBank/DDBJ databases">
        <authorList>
            <person name="Regsiter A."/>
            <person name="william w."/>
        </authorList>
    </citation>
    <scope>NUCLEOTIDE SEQUENCE</scope>
    <source>
        <strain evidence="7">Montdore</strain>
    </source>
</reference>
<organism evidence="7 8">
    <name type="scientific">Tuber aestivum</name>
    <name type="common">summer truffle</name>
    <dbReference type="NCBI Taxonomy" id="59557"/>
    <lineage>
        <taxon>Eukaryota</taxon>
        <taxon>Fungi</taxon>
        <taxon>Dikarya</taxon>
        <taxon>Ascomycota</taxon>
        <taxon>Pezizomycotina</taxon>
        <taxon>Pezizomycetes</taxon>
        <taxon>Pezizales</taxon>
        <taxon>Tuberaceae</taxon>
        <taxon>Tuber</taxon>
    </lineage>
</organism>
<evidence type="ECO:0000256" key="2">
    <source>
        <dbReference type="ARBA" id="ARBA00022692"/>
    </source>
</evidence>
<evidence type="ECO:0000256" key="3">
    <source>
        <dbReference type="ARBA" id="ARBA00022989"/>
    </source>
</evidence>
<dbReference type="InterPro" id="IPR026841">
    <property type="entry name" value="Aur1/Ipt1"/>
</dbReference>
<evidence type="ECO:0000313" key="7">
    <source>
        <dbReference type="EMBL" id="CUS10213.1"/>
    </source>
</evidence>
<evidence type="ECO:0000256" key="1">
    <source>
        <dbReference type="ARBA" id="ARBA00004141"/>
    </source>
</evidence>
<name>A0A292PUP9_9PEZI</name>
<evidence type="ECO:0000256" key="4">
    <source>
        <dbReference type="ARBA" id="ARBA00023136"/>
    </source>
</evidence>
<comment type="subcellular location">
    <subcellularLocation>
        <location evidence="1">Membrane</location>
        <topology evidence="1">Multi-pass membrane protein</topology>
    </subcellularLocation>
</comment>
<dbReference type="Pfam" id="PF14378">
    <property type="entry name" value="PAP2_3"/>
    <property type="match status" value="1"/>
</dbReference>
<keyword evidence="8" id="KW-1185">Reference proteome</keyword>
<dbReference type="Proteomes" id="UP001412239">
    <property type="component" value="Unassembled WGS sequence"/>
</dbReference>
<dbReference type="PANTHER" id="PTHR31310:SF7">
    <property type="entry name" value="PA-PHOSPHATASE RELATED-FAMILY PROTEIN DDB_G0268928"/>
    <property type="match status" value="1"/>
</dbReference>
<keyword evidence="4 5" id="KW-0472">Membrane</keyword>
<feature type="transmembrane region" description="Helical" evidence="5">
    <location>
        <begin position="279"/>
        <end position="301"/>
    </location>
</feature>
<accession>A0A292PUP9</accession>
<feature type="transmembrane region" description="Helical" evidence="5">
    <location>
        <begin position="6"/>
        <end position="23"/>
    </location>
</feature>
<evidence type="ECO:0000259" key="6">
    <source>
        <dbReference type="Pfam" id="PF14378"/>
    </source>
</evidence>
<protein>
    <recommendedName>
        <fullName evidence="6">Inositolphosphotransferase Aur1/Ipt1 domain-containing protein</fullName>
    </recommendedName>
</protein>
<evidence type="ECO:0000313" key="8">
    <source>
        <dbReference type="Proteomes" id="UP001412239"/>
    </source>
</evidence>
<dbReference type="GO" id="GO:0016020">
    <property type="term" value="C:membrane"/>
    <property type="evidence" value="ECO:0007669"/>
    <property type="project" value="UniProtKB-SubCell"/>
</dbReference>
<feature type="transmembrane region" description="Helical" evidence="5">
    <location>
        <begin position="251"/>
        <end position="272"/>
    </location>
</feature>
<keyword evidence="2 5" id="KW-0812">Transmembrane</keyword>
<feature type="transmembrane region" description="Helical" evidence="5">
    <location>
        <begin position="190"/>
        <end position="208"/>
    </location>
</feature>
<dbReference type="EMBL" id="LN891054">
    <property type="protein sequence ID" value="CUS10213.1"/>
    <property type="molecule type" value="Genomic_DNA"/>
</dbReference>
<sequence length="370" mass="42243">MFADAYLEPLIVFSILSAGVILNRQRTPQNNGTWSPTSSSSSEGLLSSPILEPQYRERKFFGRKVQSRNTARWKRTLVSRLLRKFPFLVEVWYWLLVYWTYQLGRAFTAVTLKSDTVVQARLHALSLVRLEQKLGIFLEPAIQGYFLPRSVLLTAINRIYSFIHIPGTITFIAWLYHYAPASLFESRRRALAVCNLIAFVIFTAWPCMPPRLLSEEDGFGFIDTVHTGKVASVWTTNRFCNQLAAMPSLHFGYSFVIGLTIATMPPSLSLHANNLRRRILLIIFGISYPLTILVAIIATANHYILDAVAGLFVALLGWQINSVLYNLLVLEDWVYYLLRVHKPSRDYEAEGAQIYAVDKEGGDEDWWRKA</sequence>
<dbReference type="PANTHER" id="PTHR31310">
    <property type="match status" value="1"/>
</dbReference>
<dbReference type="InterPro" id="IPR052185">
    <property type="entry name" value="IPC_Synthase-Related"/>
</dbReference>
<proteinExistence type="predicted"/>
<dbReference type="CDD" id="cd03386">
    <property type="entry name" value="PAP2_Aur1_like"/>
    <property type="match status" value="1"/>
</dbReference>
<feature type="transmembrane region" description="Helical" evidence="5">
    <location>
        <begin position="159"/>
        <end position="178"/>
    </location>
</feature>
<feature type="transmembrane region" description="Helical" evidence="5">
    <location>
        <begin position="81"/>
        <end position="101"/>
    </location>
</feature>
<gene>
    <name evidence="7" type="ORF">GSTUAT00005760001</name>
</gene>
<dbReference type="AlphaFoldDB" id="A0A292PUP9"/>
<keyword evidence="3 5" id="KW-1133">Transmembrane helix</keyword>
<feature type="transmembrane region" description="Helical" evidence="5">
    <location>
        <begin position="307"/>
        <end position="329"/>
    </location>
</feature>
<feature type="domain" description="Inositolphosphotransferase Aur1/Ipt1" evidence="6">
    <location>
        <begin position="126"/>
        <end position="318"/>
    </location>
</feature>
<evidence type="ECO:0000256" key="5">
    <source>
        <dbReference type="SAM" id="Phobius"/>
    </source>
</evidence>